<dbReference type="GO" id="GO:0009007">
    <property type="term" value="F:site-specific DNA-methyltransferase (adenine-specific) activity"/>
    <property type="evidence" value="ECO:0007669"/>
    <property type="project" value="UniProtKB-UniRule"/>
</dbReference>
<dbReference type="GO" id="GO:1904047">
    <property type="term" value="F:S-adenosyl-L-methionine binding"/>
    <property type="evidence" value="ECO:0007669"/>
    <property type="project" value="TreeGrafter"/>
</dbReference>
<dbReference type="EC" id="2.1.1.72" evidence="2 7"/>
<organism evidence="8 9">
    <name type="scientific">Listeria monocytogenes serotype 1/2b</name>
    <dbReference type="NCBI Taxonomy" id="2291966"/>
    <lineage>
        <taxon>Bacteria</taxon>
        <taxon>Bacillati</taxon>
        <taxon>Bacillota</taxon>
        <taxon>Bacilli</taxon>
        <taxon>Bacillales</taxon>
        <taxon>Listeriaceae</taxon>
        <taxon>Listeria</taxon>
    </lineage>
</organism>
<dbReference type="Gene3D" id="1.10.1020.10">
    <property type="entry name" value="Adenine-specific Methyltransferase, Domain 2"/>
    <property type="match status" value="1"/>
</dbReference>
<name>A0A4B9HVR8_LISMN</name>
<comment type="catalytic activity">
    <reaction evidence="6 7">
        <text>a 2'-deoxyadenosine in DNA + S-adenosyl-L-methionine = an N(6)-methyl-2'-deoxyadenosine in DNA + S-adenosyl-L-homocysteine + H(+)</text>
        <dbReference type="Rhea" id="RHEA:15197"/>
        <dbReference type="Rhea" id="RHEA-COMP:12418"/>
        <dbReference type="Rhea" id="RHEA-COMP:12419"/>
        <dbReference type="ChEBI" id="CHEBI:15378"/>
        <dbReference type="ChEBI" id="CHEBI:57856"/>
        <dbReference type="ChEBI" id="CHEBI:59789"/>
        <dbReference type="ChEBI" id="CHEBI:90615"/>
        <dbReference type="ChEBI" id="CHEBI:90616"/>
        <dbReference type="EC" id="2.1.1.72"/>
    </reaction>
</comment>
<evidence type="ECO:0000256" key="7">
    <source>
        <dbReference type="RuleBase" id="RU361257"/>
    </source>
</evidence>
<dbReference type="GO" id="GO:0032259">
    <property type="term" value="P:methylation"/>
    <property type="evidence" value="ECO:0007669"/>
    <property type="project" value="UniProtKB-KW"/>
</dbReference>
<protein>
    <recommendedName>
        <fullName evidence="2 7">Site-specific DNA-methyltransferase (adenine-specific)</fullName>
        <ecNumber evidence="2 7">2.1.1.72</ecNumber>
    </recommendedName>
</protein>
<dbReference type="PIRSF" id="PIRSF000398">
    <property type="entry name" value="M_m6A_EcoRV"/>
    <property type="match status" value="1"/>
</dbReference>
<evidence type="ECO:0000256" key="1">
    <source>
        <dbReference type="ARBA" id="ARBA00006594"/>
    </source>
</evidence>
<reference evidence="8 9" key="1">
    <citation type="submission" date="2019-03" db="EMBL/GenBank/DDBJ databases">
        <authorList>
            <consortium name="GenomeTrakr: Next Generation Sequencing Network for Food Pathogen Tracability"/>
        </authorList>
    </citation>
    <scope>NUCLEOTIDE SEQUENCE [LARGE SCALE GENOMIC DNA]</scope>
    <source>
        <strain evidence="8 9">LS1392</strain>
    </source>
</reference>
<dbReference type="Proteomes" id="UP000330099">
    <property type="component" value="Unassembled WGS sequence"/>
</dbReference>
<dbReference type="SUPFAM" id="SSF53335">
    <property type="entry name" value="S-adenosyl-L-methionine-dependent methyltransferases"/>
    <property type="match status" value="1"/>
</dbReference>
<keyword evidence="5 7" id="KW-0949">S-adenosyl-L-methionine</keyword>
<evidence type="ECO:0000256" key="3">
    <source>
        <dbReference type="ARBA" id="ARBA00022603"/>
    </source>
</evidence>
<dbReference type="PANTHER" id="PTHR30481">
    <property type="entry name" value="DNA ADENINE METHYLASE"/>
    <property type="match status" value="1"/>
</dbReference>
<keyword evidence="3 7" id="KW-0489">Methyltransferase</keyword>
<dbReference type="InterPro" id="IPR012327">
    <property type="entry name" value="MeTrfase_D12"/>
</dbReference>
<evidence type="ECO:0000256" key="4">
    <source>
        <dbReference type="ARBA" id="ARBA00022679"/>
    </source>
</evidence>
<evidence type="ECO:0000256" key="2">
    <source>
        <dbReference type="ARBA" id="ARBA00011900"/>
    </source>
</evidence>
<dbReference type="PANTHER" id="PTHR30481:SF3">
    <property type="entry name" value="DNA ADENINE METHYLASE"/>
    <property type="match status" value="1"/>
</dbReference>
<dbReference type="PROSITE" id="PS00092">
    <property type="entry name" value="N6_MTASE"/>
    <property type="match status" value="1"/>
</dbReference>
<dbReference type="Pfam" id="PF02086">
    <property type="entry name" value="MethyltransfD12"/>
    <property type="match status" value="1"/>
</dbReference>
<comment type="caution">
    <text evidence="8">The sequence shown here is derived from an EMBL/GenBank/DDBJ whole genome shotgun (WGS) entry which is preliminary data.</text>
</comment>
<sequence>MAQIIKNPLVKPFVKWVGGKKQLMDYINLYKPKSFGRYYEPFVGGGSVFMTFQHPKTTINDFNNELINVYEVVRDNVEILIQELKVHADNNSKEYYYELREWDRTGVMEEKNAIERAARFIYLNKTCYNGLFRVNSQGQFNVPYGQYKNPNIVNEEILRADSKFLKKSTIKIINGDFELAVKNAKKGDFVYFDPPYAPLVEDTQSFVGYTLNGFGYEEQARLRDLFVKLDKKGCYVMLSNSSSKIIHELYTDYAETTEIVGANRMVNSKSSGRGKVDEVLIMNYNYREQ</sequence>
<accession>A0A4B9HVR8</accession>
<dbReference type="Gene3D" id="3.40.50.150">
    <property type="entry name" value="Vaccinia Virus protein VP39"/>
    <property type="match status" value="1"/>
</dbReference>
<dbReference type="InterPro" id="IPR012263">
    <property type="entry name" value="M_m6A_EcoRV"/>
</dbReference>
<proteinExistence type="inferred from homology"/>
<dbReference type="InterPro" id="IPR002052">
    <property type="entry name" value="DNA_methylase_N6_adenine_CS"/>
</dbReference>
<dbReference type="NCBIfam" id="TIGR00571">
    <property type="entry name" value="dam"/>
    <property type="match status" value="1"/>
</dbReference>
<gene>
    <name evidence="8" type="ORF">E3077_13540</name>
</gene>
<dbReference type="GO" id="GO:0043565">
    <property type="term" value="F:sequence-specific DNA binding"/>
    <property type="evidence" value="ECO:0007669"/>
    <property type="project" value="TreeGrafter"/>
</dbReference>
<dbReference type="GO" id="GO:0006298">
    <property type="term" value="P:mismatch repair"/>
    <property type="evidence" value="ECO:0007669"/>
    <property type="project" value="TreeGrafter"/>
</dbReference>
<dbReference type="EMBL" id="AAASZE010000006">
    <property type="protein sequence ID" value="EAE6014517.1"/>
    <property type="molecule type" value="Genomic_DNA"/>
</dbReference>
<evidence type="ECO:0000313" key="8">
    <source>
        <dbReference type="EMBL" id="EAE6014517.1"/>
    </source>
</evidence>
<dbReference type="AlphaFoldDB" id="A0A4B9HVR8"/>
<keyword evidence="4 7" id="KW-0808">Transferase</keyword>
<dbReference type="InterPro" id="IPR023095">
    <property type="entry name" value="Ade_MeTrfase_dom_2"/>
</dbReference>
<dbReference type="PRINTS" id="PR00505">
    <property type="entry name" value="D12N6MTFRASE"/>
</dbReference>
<evidence type="ECO:0000256" key="5">
    <source>
        <dbReference type="ARBA" id="ARBA00022691"/>
    </source>
</evidence>
<dbReference type="InterPro" id="IPR029063">
    <property type="entry name" value="SAM-dependent_MTases_sf"/>
</dbReference>
<evidence type="ECO:0000256" key="6">
    <source>
        <dbReference type="ARBA" id="ARBA00047942"/>
    </source>
</evidence>
<comment type="similarity">
    <text evidence="1 7">Belongs to the N(4)/N(6)-methyltransferase family.</text>
</comment>
<evidence type="ECO:0000313" key="9">
    <source>
        <dbReference type="Proteomes" id="UP000330099"/>
    </source>
</evidence>
<dbReference type="GO" id="GO:0009307">
    <property type="term" value="P:DNA restriction-modification system"/>
    <property type="evidence" value="ECO:0007669"/>
    <property type="project" value="InterPro"/>
</dbReference>